<keyword evidence="4 10" id="KW-0812">Transmembrane</keyword>
<dbReference type="Proteomes" id="UP000829720">
    <property type="component" value="Unassembled WGS sequence"/>
</dbReference>
<gene>
    <name evidence="11" type="ORF">AGOR_G00046870</name>
</gene>
<evidence type="ECO:0000256" key="4">
    <source>
        <dbReference type="ARBA" id="ARBA00022692"/>
    </source>
</evidence>
<feature type="transmembrane region" description="Helical" evidence="10">
    <location>
        <begin position="197"/>
        <end position="217"/>
    </location>
</feature>
<dbReference type="OrthoDB" id="5857140at2759"/>
<keyword evidence="5" id="KW-0053">Apoptosis</keyword>
<keyword evidence="7" id="KW-0496">Mitochondrion</keyword>
<proteinExistence type="inferred from homology"/>
<dbReference type="GO" id="GO:0043065">
    <property type="term" value="P:positive regulation of apoptotic process"/>
    <property type="evidence" value="ECO:0007669"/>
    <property type="project" value="InterPro"/>
</dbReference>
<evidence type="ECO:0000256" key="3">
    <source>
        <dbReference type="ARBA" id="ARBA00007710"/>
    </source>
</evidence>
<dbReference type="PANTHER" id="PTHR15186">
    <property type="entry name" value="RE48077P"/>
    <property type="match status" value="1"/>
</dbReference>
<name>A0A8T3DTG3_9TELE</name>
<evidence type="ECO:0000256" key="1">
    <source>
        <dbReference type="ARBA" id="ARBA00004167"/>
    </source>
</evidence>
<dbReference type="AlphaFoldDB" id="A0A8T3DTG3"/>
<evidence type="ECO:0000256" key="5">
    <source>
        <dbReference type="ARBA" id="ARBA00022703"/>
    </source>
</evidence>
<dbReference type="GO" id="GO:0005741">
    <property type="term" value="C:mitochondrial outer membrane"/>
    <property type="evidence" value="ECO:0007669"/>
    <property type="project" value="TreeGrafter"/>
</dbReference>
<dbReference type="PANTHER" id="PTHR15186:SF9">
    <property type="entry name" value="BCL-2_ADENOVIRUS E1B 19KD INTERACTION PROTEIN XR"/>
    <property type="match status" value="1"/>
</dbReference>
<dbReference type="GO" id="GO:0097345">
    <property type="term" value="P:mitochondrial outer membrane permeabilization"/>
    <property type="evidence" value="ECO:0007669"/>
    <property type="project" value="TreeGrafter"/>
</dbReference>
<evidence type="ECO:0000256" key="7">
    <source>
        <dbReference type="ARBA" id="ARBA00023128"/>
    </source>
</evidence>
<reference evidence="11" key="1">
    <citation type="submission" date="2021-01" db="EMBL/GenBank/DDBJ databases">
        <authorList>
            <person name="Zahm M."/>
            <person name="Roques C."/>
            <person name="Cabau C."/>
            <person name="Klopp C."/>
            <person name="Donnadieu C."/>
            <person name="Jouanno E."/>
            <person name="Lampietro C."/>
            <person name="Louis A."/>
            <person name="Herpin A."/>
            <person name="Echchiki A."/>
            <person name="Berthelot C."/>
            <person name="Parey E."/>
            <person name="Roest-Crollius H."/>
            <person name="Braasch I."/>
            <person name="Postlethwait J."/>
            <person name="Bobe J."/>
            <person name="Montfort J."/>
            <person name="Bouchez O."/>
            <person name="Begum T."/>
            <person name="Mejri S."/>
            <person name="Adams A."/>
            <person name="Chen W.-J."/>
            <person name="Guiguen Y."/>
        </authorList>
    </citation>
    <scope>NUCLEOTIDE SEQUENCE</scope>
    <source>
        <tissue evidence="11">Blood</tissue>
    </source>
</reference>
<evidence type="ECO:0000256" key="2">
    <source>
        <dbReference type="ARBA" id="ARBA00004325"/>
    </source>
</evidence>
<evidence type="ECO:0000256" key="9">
    <source>
        <dbReference type="SAM" id="MobiDB-lite"/>
    </source>
</evidence>
<keyword evidence="6 10" id="KW-1133">Transmembrane helix</keyword>
<sequence length="227" mass="25339">MDRGCTGMEDRHVYVSQLHVGEKGRGETQEFTGIRSAWLSVSPPPQRLQEMSLSACQSPDDGLYGSWVELEGFPMGGCRESVPEPQSSATSLLQGELERILQDAQLDCERSSHTDSLSQVWLPQMSPESVNERQNKDPSKELSERTCLKEGRRKVGVEPVREWPSRPESSTPKKLVFQRMKQPSLSERKSVVMKTGVLIPSLLTSHLLTLWLGIYIGKRLAASSSTL</sequence>
<evidence type="ECO:0000313" key="11">
    <source>
        <dbReference type="EMBL" id="KAI1900132.1"/>
    </source>
</evidence>
<keyword evidence="8 10" id="KW-0472">Membrane</keyword>
<feature type="region of interest" description="Disordered" evidence="9">
    <location>
        <begin position="115"/>
        <end position="148"/>
    </location>
</feature>
<feature type="compositionally biased region" description="Basic and acidic residues" evidence="9">
    <location>
        <begin position="130"/>
        <end position="148"/>
    </location>
</feature>
<comment type="subcellular location">
    <subcellularLocation>
        <location evidence="1">Membrane</location>
        <topology evidence="1">Single-pass membrane protein</topology>
    </subcellularLocation>
    <subcellularLocation>
        <location evidence="2">Mitochondrion membrane</location>
    </subcellularLocation>
</comment>
<dbReference type="GO" id="GO:0051607">
    <property type="term" value="P:defense response to virus"/>
    <property type="evidence" value="ECO:0007669"/>
    <property type="project" value="TreeGrafter"/>
</dbReference>
<evidence type="ECO:0000313" key="12">
    <source>
        <dbReference type="Proteomes" id="UP000829720"/>
    </source>
</evidence>
<dbReference type="InterPro" id="IPR010548">
    <property type="entry name" value="BNIP3"/>
</dbReference>
<dbReference type="GO" id="GO:0005783">
    <property type="term" value="C:endoplasmic reticulum"/>
    <property type="evidence" value="ECO:0007669"/>
    <property type="project" value="TreeGrafter"/>
</dbReference>
<evidence type="ECO:0000256" key="8">
    <source>
        <dbReference type="ARBA" id="ARBA00023136"/>
    </source>
</evidence>
<evidence type="ECO:0000256" key="10">
    <source>
        <dbReference type="SAM" id="Phobius"/>
    </source>
</evidence>
<evidence type="ECO:0000256" key="6">
    <source>
        <dbReference type="ARBA" id="ARBA00022989"/>
    </source>
</evidence>
<comment type="similarity">
    <text evidence="3">Belongs to the NIP3 family.</text>
</comment>
<protein>
    <submittedName>
        <fullName evidence="11">Uncharacterized protein</fullName>
    </submittedName>
</protein>
<accession>A0A8T3DTG3</accession>
<dbReference type="GO" id="GO:0042802">
    <property type="term" value="F:identical protein binding"/>
    <property type="evidence" value="ECO:0007669"/>
    <property type="project" value="UniProtKB-ARBA"/>
</dbReference>
<comment type="caution">
    <text evidence="11">The sequence shown here is derived from an EMBL/GenBank/DDBJ whole genome shotgun (WGS) entry which is preliminary data.</text>
</comment>
<dbReference type="GO" id="GO:0005635">
    <property type="term" value="C:nuclear envelope"/>
    <property type="evidence" value="ECO:0007669"/>
    <property type="project" value="TreeGrafter"/>
</dbReference>
<feature type="compositionally biased region" description="Polar residues" evidence="9">
    <location>
        <begin position="115"/>
        <end position="129"/>
    </location>
</feature>
<organism evidence="11 12">
    <name type="scientific">Albula goreensis</name>
    <dbReference type="NCBI Taxonomy" id="1534307"/>
    <lineage>
        <taxon>Eukaryota</taxon>
        <taxon>Metazoa</taxon>
        <taxon>Chordata</taxon>
        <taxon>Craniata</taxon>
        <taxon>Vertebrata</taxon>
        <taxon>Euteleostomi</taxon>
        <taxon>Actinopterygii</taxon>
        <taxon>Neopterygii</taxon>
        <taxon>Teleostei</taxon>
        <taxon>Albuliformes</taxon>
        <taxon>Albulidae</taxon>
        <taxon>Albula</taxon>
    </lineage>
</organism>
<dbReference type="EMBL" id="JAERUA010000004">
    <property type="protein sequence ID" value="KAI1900132.1"/>
    <property type="molecule type" value="Genomic_DNA"/>
</dbReference>
<dbReference type="Pfam" id="PF06553">
    <property type="entry name" value="BNIP3"/>
    <property type="match status" value="1"/>
</dbReference>
<keyword evidence="12" id="KW-1185">Reference proteome</keyword>
<dbReference type="Gene3D" id="6.10.250.1020">
    <property type="match status" value="1"/>
</dbReference>